<comment type="caution">
    <text evidence="1">The sequence shown here is derived from an EMBL/GenBank/DDBJ whole genome shotgun (WGS) entry which is preliminary data.</text>
</comment>
<name>A0ACC1HN37_9FUNG</name>
<keyword evidence="2" id="KW-1185">Reference proteome</keyword>
<evidence type="ECO:0000313" key="1">
    <source>
        <dbReference type="EMBL" id="KAJ1677721.1"/>
    </source>
</evidence>
<proteinExistence type="predicted"/>
<protein>
    <submittedName>
        <fullName evidence="1">Uncharacterized protein</fullName>
    </submittedName>
</protein>
<reference evidence="1" key="1">
    <citation type="submission" date="2022-06" db="EMBL/GenBank/DDBJ databases">
        <title>Phylogenomic reconstructions and comparative analyses of Kickxellomycotina fungi.</title>
        <authorList>
            <person name="Reynolds N.K."/>
            <person name="Stajich J.E."/>
            <person name="Barry K."/>
            <person name="Grigoriev I.V."/>
            <person name="Crous P."/>
            <person name="Smith M.E."/>
        </authorList>
    </citation>
    <scope>NUCLEOTIDE SEQUENCE</scope>
    <source>
        <strain evidence="1">RSA 2271</strain>
    </source>
</reference>
<sequence>EGTLQEKGLRNLQALQRVVLDQQLGYQFPYQTVDINTDLRVIVLSAGKSLLRLDVVAPLSSEAAERVRETTPDNPDRIPQQQLWKFRAYLLHCQALEYSIPSEVSEAISEDYAESRRRAQTEEGEQKMLTQEDLSFMLTLARLISVSKGQTKLQLETWDEVKDLFSRLREREAEYKRQGTTAGTQD</sequence>
<organism evidence="1 2">
    <name type="scientific">Spiromyces aspiralis</name>
    <dbReference type="NCBI Taxonomy" id="68401"/>
    <lineage>
        <taxon>Eukaryota</taxon>
        <taxon>Fungi</taxon>
        <taxon>Fungi incertae sedis</taxon>
        <taxon>Zoopagomycota</taxon>
        <taxon>Kickxellomycotina</taxon>
        <taxon>Kickxellomycetes</taxon>
        <taxon>Kickxellales</taxon>
        <taxon>Kickxellaceae</taxon>
        <taxon>Spiromyces</taxon>
    </lineage>
</organism>
<accession>A0ACC1HN37</accession>
<dbReference type="Proteomes" id="UP001145114">
    <property type="component" value="Unassembled WGS sequence"/>
</dbReference>
<feature type="non-terminal residue" evidence="1">
    <location>
        <position position="1"/>
    </location>
</feature>
<gene>
    <name evidence="1" type="ORF">EV182_005571</name>
</gene>
<dbReference type="EMBL" id="JAMZIH010002027">
    <property type="protein sequence ID" value="KAJ1677721.1"/>
    <property type="molecule type" value="Genomic_DNA"/>
</dbReference>
<evidence type="ECO:0000313" key="2">
    <source>
        <dbReference type="Proteomes" id="UP001145114"/>
    </source>
</evidence>